<dbReference type="InterPro" id="IPR001460">
    <property type="entry name" value="PCN-bd_Tpept"/>
</dbReference>
<keyword evidence="4" id="KW-0645">Protease</keyword>
<keyword evidence="11" id="KW-0961">Cell wall biogenesis/degradation</keyword>
<dbReference type="InterPro" id="IPR012338">
    <property type="entry name" value="Beta-lactam/transpept-like"/>
</dbReference>
<evidence type="ECO:0000256" key="6">
    <source>
        <dbReference type="ARBA" id="ARBA00022679"/>
    </source>
</evidence>
<dbReference type="EMBL" id="CP011546">
    <property type="protein sequence ID" value="AKK10183.1"/>
    <property type="molecule type" value="Genomic_DNA"/>
</dbReference>
<dbReference type="GO" id="GO:0008658">
    <property type="term" value="F:penicillin binding"/>
    <property type="evidence" value="ECO:0007669"/>
    <property type="project" value="InterPro"/>
</dbReference>
<keyword evidence="9" id="KW-0573">Peptidoglycan synthesis</keyword>
<evidence type="ECO:0000256" key="10">
    <source>
        <dbReference type="ARBA" id="ARBA00023268"/>
    </source>
</evidence>
<evidence type="ECO:0000256" key="5">
    <source>
        <dbReference type="ARBA" id="ARBA00022676"/>
    </source>
</evidence>
<feature type="domain" description="Penicillin-binding protein transpeptidase" evidence="15">
    <location>
        <begin position="362"/>
        <end position="613"/>
    </location>
</feature>
<dbReference type="PANTHER" id="PTHR32282:SF33">
    <property type="entry name" value="PEPTIDOGLYCAN GLYCOSYLTRANSFERASE"/>
    <property type="match status" value="1"/>
</dbReference>
<evidence type="ECO:0000259" key="16">
    <source>
        <dbReference type="Pfam" id="PF00912"/>
    </source>
</evidence>
<keyword evidence="8" id="KW-0133">Cell shape</keyword>
<keyword evidence="18" id="KW-1185">Reference proteome</keyword>
<evidence type="ECO:0000256" key="9">
    <source>
        <dbReference type="ARBA" id="ARBA00022984"/>
    </source>
</evidence>
<dbReference type="OrthoDB" id="9766909at2"/>
<keyword evidence="7" id="KW-0378">Hydrolase</keyword>
<evidence type="ECO:0000256" key="14">
    <source>
        <dbReference type="SAM" id="MobiDB-lite"/>
    </source>
</evidence>
<dbReference type="Pfam" id="PF00905">
    <property type="entry name" value="Transpeptidase"/>
    <property type="match status" value="1"/>
</dbReference>
<sequence length="805" mass="84595">MLTRVNSSKAWAHLLIGTLVAGILLALLLAPVAGIAGAAVKQTNRSIEDELAGMTAGRAPGVTTIRDATGEPMVYLYRQHRQVVPADKISQAMKDAIVAIEDHRFYEHTGVDLRGTARALVTNVLAGGVSQGASTLNQQYVKNYLLHVAADTEEEQQAAVEQSIPRKLREMRLASELDRRLSKDQILANYLNLVPFGNHAYGIEVAAQTYFDIPAAELSVPQAAMLAGMVQSSEYLNPYTNEEAVIERRNTVLQSMVDNGVLAQADATAFAAEPLGVREDPPVLPNGCITAGNRGFFCDYVINYLEAKGLTEEQIYDDALDVTTTLDPALQDAAHSTAATYVASTQPGVAEVINVVEPTDERGILAMTSSRDYGLDVEAGQTYLPQPSTLIGNGAGSVFKVFTAAAALEDGMGLNETLPVPARYNAQGLGNGGAAGCPPGMYCVENAGVYKPSMTLTEALAHSPNTTFIILTERVGVPAIVDMAVKLGLRSYTEPGTYDENTSIADYFKDNNLGSFTLGPTAVNPLELSNVGATLGADGRWCEPNPVRKVTNRQGQELALERPDCEQVLDAELARALGQAMTLDVAQGTAREAAQMTGFSGSAAAKTGTTESHMSAAFLGFNSTFAAAPYIFNDGPTTTPLCTSPVYQCDWGSLFGGDEPARSYFTLHMQSPLAMQGYMPQAASTYFMGTTNAALAGVSGLSEDVARARLAEAGLTVTQTTTVFGNGLPRGVVVSAIALGGGAVQLQLADGSPAAPIVEETPTSGTSTAPTTAPNGQPGASLDDTVSQLQDFADEVNGLLGDLVG</sequence>
<comment type="similarity">
    <text evidence="1">In the C-terminal section; belongs to the transpeptidase family.</text>
</comment>
<dbReference type="Gene3D" id="3.40.710.10">
    <property type="entry name" value="DD-peptidase/beta-lactamase superfamily"/>
    <property type="match status" value="1"/>
</dbReference>
<evidence type="ECO:0000313" key="17">
    <source>
        <dbReference type="EMBL" id="AKK10183.1"/>
    </source>
</evidence>
<evidence type="ECO:0000256" key="8">
    <source>
        <dbReference type="ARBA" id="ARBA00022960"/>
    </source>
</evidence>
<feature type="region of interest" description="Disordered" evidence="14">
    <location>
        <begin position="755"/>
        <end position="782"/>
    </location>
</feature>
<dbReference type="PATRIC" id="fig|1072256.5.peg.151"/>
<evidence type="ECO:0000256" key="12">
    <source>
        <dbReference type="ARBA" id="ARBA00034000"/>
    </source>
</evidence>
<keyword evidence="10" id="KW-0511">Multifunctional enzyme</keyword>
<dbReference type="InterPro" id="IPR023346">
    <property type="entry name" value="Lysozyme-like_dom_sf"/>
</dbReference>
<evidence type="ECO:0000256" key="1">
    <source>
        <dbReference type="ARBA" id="ARBA00007090"/>
    </source>
</evidence>
<gene>
    <name evidence="17" type="ORF">CUTER_00810</name>
</gene>
<organism evidence="17 18">
    <name type="scientific">Corynebacterium uterequi</name>
    <dbReference type="NCBI Taxonomy" id="1072256"/>
    <lineage>
        <taxon>Bacteria</taxon>
        <taxon>Bacillati</taxon>
        <taxon>Actinomycetota</taxon>
        <taxon>Actinomycetes</taxon>
        <taxon>Mycobacteriales</taxon>
        <taxon>Corynebacteriaceae</taxon>
        <taxon>Corynebacterium</taxon>
    </lineage>
</organism>
<evidence type="ECO:0000256" key="7">
    <source>
        <dbReference type="ARBA" id="ARBA00022801"/>
    </source>
</evidence>
<keyword evidence="6" id="KW-0808">Transferase</keyword>
<dbReference type="STRING" id="1072256.CUTER_00810"/>
<dbReference type="Gene3D" id="1.10.3810.10">
    <property type="entry name" value="Biosynthetic peptidoglycan transglycosylase-like"/>
    <property type="match status" value="1"/>
</dbReference>
<dbReference type="AlphaFoldDB" id="A0A0G3HE28"/>
<evidence type="ECO:0000256" key="11">
    <source>
        <dbReference type="ARBA" id="ARBA00023316"/>
    </source>
</evidence>
<dbReference type="GO" id="GO:0030288">
    <property type="term" value="C:outer membrane-bounded periplasmic space"/>
    <property type="evidence" value="ECO:0007669"/>
    <property type="project" value="TreeGrafter"/>
</dbReference>
<evidence type="ECO:0000256" key="3">
    <source>
        <dbReference type="ARBA" id="ARBA00022645"/>
    </source>
</evidence>
<dbReference type="KEGG" id="cut:CUTER_00810"/>
<dbReference type="GO" id="GO:0071555">
    <property type="term" value="P:cell wall organization"/>
    <property type="evidence" value="ECO:0007669"/>
    <property type="project" value="UniProtKB-KW"/>
</dbReference>
<reference evidence="18" key="2">
    <citation type="submission" date="2015-05" db="EMBL/GenBank/DDBJ databases">
        <title>Complete genome sequence of Corynebacterium uterequi DSM 45634, isolated from the uterus of a maiden mare.</title>
        <authorList>
            <person name="Ruckert C."/>
            <person name="Albersmeier A."/>
            <person name="Winkler A."/>
            <person name="Tauch A."/>
        </authorList>
    </citation>
    <scope>NUCLEOTIDE SEQUENCE [LARGE SCALE GENOMIC DNA]</scope>
    <source>
        <strain evidence="18">DSM 45634</strain>
    </source>
</reference>
<dbReference type="GO" id="GO:0008360">
    <property type="term" value="P:regulation of cell shape"/>
    <property type="evidence" value="ECO:0007669"/>
    <property type="project" value="UniProtKB-KW"/>
</dbReference>
<comment type="catalytic activity">
    <reaction evidence="13">
        <text>[GlcNAc-(1-&gt;4)-Mur2Ac(oyl-L-Ala-gamma-D-Glu-L-Lys-D-Ala-D-Ala)](n)-di-trans,octa-cis-undecaprenyl diphosphate + beta-D-GlcNAc-(1-&gt;4)-Mur2Ac(oyl-L-Ala-gamma-D-Glu-L-Lys-D-Ala-D-Ala)-di-trans,octa-cis-undecaprenyl diphosphate = [GlcNAc-(1-&gt;4)-Mur2Ac(oyl-L-Ala-gamma-D-Glu-L-Lys-D-Ala-D-Ala)](n+1)-di-trans,octa-cis-undecaprenyl diphosphate + di-trans,octa-cis-undecaprenyl diphosphate + H(+)</text>
        <dbReference type="Rhea" id="RHEA:23708"/>
        <dbReference type="Rhea" id="RHEA-COMP:9602"/>
        <dbReference type="Rhea" id="RHEA-COMP:9603"/>
        <dbReference type="ChEBI" id="CHEBI:15378"/>
        <dbReference type="ChEBI" id="CHEBI:58405"/>
        <dbReference type="ChEBI" id="CHEBI:60033"/>
        <dbReference type="ChEBI" id="CHEBI:78435"/>
        <dbReference type="EC" id="2.4.99.28"/>
    </reaction>
</comment>
<keyword evidence="5" id="KW-0328">Glycosyltransferase</keyword>
<dbReference type="InterPro" id="IPR001264">
    <property type="entry name" value="Glyco_trans_51"/>
</dbReference>
<evidence type="ECO:0000256" key="13">
    <source>
        <dbReference type="ARBA" id="ARBA00049902"/>
    </source>
</evidence>
<dbReference type="GO" id="GO:0006508">
    <property type="term" value="P:proteolysis"/>
    <property type="evidence" value="ECO:0007669"/>
    <property type="project" value="UniProtKB-KW"/>
</dbReference>
<dbReference type="GO" id="GO:0009252">
    <property type="term" value="P:peptidoglycan biosynthetic process"/>
    <property type="evidence" value="ECO:0007669"/>
    <property type="project" value="UniProtKB-KW"/>
</dbReference>
<feature type="compositionally biased region" description="Low complexity" evidence="14">
    <location>
        <begin position="761"/>
        <end position="774"/>
    </location>
</feature>
<keyword evidence="3 17" id="KW-0121">Carboxypeptidase</keyword>
<evidence type="ECO:0000313" key="18">
    <source>
        <dbReference type="Proteomes" id="UP000035548"/>
    </source>
</evidence>
<evidence type="ECO:0000259" key="15">
    <source>
        <dbReference type="Pfam" id="PF00905"/>
    </source>
</evidence>
<dbReference type="SUPFAM" id="SSF53955">
    <property type="entry name" value="Lysozyme-like"/>
    <property type="match status" value="1"/>
</dbReference>
<dbReference type="Pfam" id="PF00912">
    <property type="entry name" value="Transgly"/>
    <property type="match status" value="1"/>
</dbReference>
<dbReference type="Proteomes" id="UP000035548">
    <property type="component" value="Chromosome"/>
</dbReference>
<evidence type="ECO:0000256" key="2">
    <source>
        <dbReference type="ARBA" id="ARBA00007739"/>
    </source>
</evidence>
<dbReference type="InterPro" id="IPR005543">
    <property type="entry name" value="PASTA_dom"/>
</dbReference>
<dbReference type="SUPFAM" id="SSF56601">
    <property type="entry name" value="beta-lactamase/transpeptidase-like"/>
    <property type="match status" value="1"/>
</dbReference>
<feature type="domain" description="Glycosyl transferase family 51" evidence="16">
    <location>
        <begin position="77"/>
        <end position="256"/>
    </location>
</feature>
<accession>A0A0G3HE28</accession>
<comment type="similarity">
    <text evidence="2">In the N-terminal section; belongs to the glycosyltransferase 51 family.</text>
</comment>
<dbReference type="GO" id="GO:0008955">
    <property type="term" value="F:peptidoglycan glycosyltransferase activity"/>
    <property type="evidence" value="ECO:0007669"/>
    <property type="project" value="UniProtKB-EC"/>
</dbReference>
<evidence type="ECO:0000256" key="4">
    <source>
        <dbReference type="ARBA" id="ARBA00022670"/>
    </source>
</evidence>
<comment type="catalytic activity">
    <reaction evidence="12">
        <text>Preferential cleavage: (Ac)2-L-Lys-D-Ala-|-D-Ala. Also transpeptidation of peptidyl-alanyl moieties that are N-acyl substituents of D-alanine.</text>
        <dbReference type="EC" id="3.4.16.4"/>
    </reaction>
</comment>
<dbReference type="GO" id="GO:0009002">
    <property type="term" value="F:serine-type D-Ala-D-Ala carboxypeptidase activity"/>
    <property type="evidence" value="ECO:0007669"/>
    <property type="project" value="UniProtKB-EC"/>
</dbReference>
<protein>
    <submittedName>
        <fullName evidence="17">Membrane carboxypeptidase (Penicillin-binding protein)</fullName>
    </submittedName>
</protein>
<dbReference type="InterPro" id="IPR050396">
    <property type="entry name" value="Glycosyltr_51/Transpeptidase"/>
</dbReference>
<proteinExistence type="inferred from homology"/>
<dbReference type="PANTHER" id="PTHR32282">
    <property type="entry name" value="BINDING PROTEIN TRANSPEPTIDASE, PUTATIVE-RELATED"/>
    <property type="match status" value="1"/>
</dbReference>
<dbReference type="CDD" id="cd06577">
    <property type="entry name" value="PASTA_pknB"/>
    <property type="match status" value="1"/>
</dbReference>
<name>A0A0G3HE28_9CORY</name>
<dbReference type="InterPro" id="IPR036950">
    <property type="entry name" value="PBP_transglycosylase"/>
</dbReference>
<reference evidence="17 18" key="1">
    <citation type="journal article" date="2015" name="Genome Announc.">
        <title>Virulence Factor Genes Detected in the Complete Genome Sequence of Corynebacterium uterequi DSM 45634, Isolated from the Uterus of a Maiden Mare.</title>
        <authorList>
            <person name="Ruckert C."/>
            <person name="Kriete M."/>
            <person name="Jaenicke S."/>
            <person name="Winkler A."/>
            <person name="Tauch A."/>
        </authorList>
    </citation>
    <scope>NUCLEOTIDE SEQUENCE [LARGE SCALE GENOMIC DNA]</scope>
    <source>
        <strain evidence="17 18">DSM 45634</strain>
    </source>
</reference>
<dbReference type="FunFam" id="1.10.3810.10:FF:000001">
    <property type="entry name" value="Penicillin-binding protein 1A"/>
    <property type="match status" value="1"/>
</dbReference>